<dbReference type="Proteomes" id="UP000321129">
    <property type="component" value="Unassembled WGS sequence"/>
</dbReference>
<sequence length="362" mass="38387">MSKIAVLLHDCSLGGTERVALELAHEWSKAGRKVVLLLGHDRGAFAGMVDPDIEIVTAPGPMRRGRGQVARLGRWAAEELADRPDVTALFIPGNYHFPAIRAIRARNPDLHIIAKISNILDRPDRPAWRRGGFAMITRRRLAGVDVITVLGESLRADAETVFGRDVRIVVAFDPCRAAAVPAPSHPPGTGLIAVGRLVGQKNIVLLVDAMAQPSLAARHLLIVGDGPQRGVLELRARTLGIADRIEFVGIRHDVSAMMEASALLLLSSLYEGYPAVAIEALAAGIGVVTTDCTPAMDEILPSPSLGCIVRSLNPADFALAVAAQLDGVAFDRDAAAPVVSRHRPDLAAGRYLALCDGQAAAA</sequence>
<comment type="caution">
    <text evidence="2">The sequence shown here is derived from an EMBL/GenBank/DDBJ whole genome shotgun (WGS) entry which is preliminary data.</text>
</comment>
<protein>
    <submittedName>
        <fullName evidence="2">Glycosyltransferase</fullName>
    </submittedName>
</protein>
<dbReference type="RefSeq" id="WP_147123747.1">
    <property type="nucleotide sequence ID" value="NZ_VOPY01000004.1"/>
</dbReference>
<dbReference type="OrthoDB" id="9790710at2"/>
<name>A0A5C6U4I1_9SPHN</name>
<organism evidence="2 3">
    <name type="scientific">Flavisphingopyxis soli</name>
    <dbReference type="NCBI Taxonomy" id="2601267"/>
    <lineage>
        <taxon>Bacteria</taxon>
        <taxon>Pseudomonadati</taxon>
        <taxon>Pseudomonadota</taxon>
        <taxon>Alphaproteobacteria</taxon>
        <taxon>Sphingomonadales</taxon>
        <taxon>Sphingopyxidaceae</taxon>
        <taxon>Flavisphingopyxis</taxon>
    </lineage>
</organism>
<dbReference type="Gene3D" id="3.40.50.2000">
    <property type="entry name" value="Glycogen Phosphorylase B"/>
    <property type="match status" value="2"/>
</dbReference>
<dbReference type="SUPFAM" id="SSF53756">
    <property type="entry name" value="UDP-Glycosyltransferase/glycogen phosphorylase"/>
    <property type="match status" value="1"/>
</dbReference>
<dbReference type="InterPro" id="IPR028098">
    <property type="entry name" value="Glyco_trans_4-like_N"/>
</dbReference>
<dbReference type="GO" id="GO:0016757">
    <property type="term" value="F:glycosyltransferase activity"/>
    <property type="evidence" value="ECO:0007669"/>
    <property type="project" value="UniProtKB-ARBA"/>
</dbReference>
<dbReference type="Pfam" id="PF13692">
    <property type="entry name" value="Glyco_trans_1_4"/>
    <property type="match status" value="1"/>
</dbReference>
<dbReference type="AlphaFoldDB" id="A0A5C6U4I1"/>
<gene>
    <name evidence="2" type="ORF">FSZ31_12505</name>
</gene>
<dbReference type="PANTHER" id="PTHR12526">
    <property type="entry name" value="GLYCOSYLTRANSFERASE"/>
    <property type="match status" value="1"/>
</dbReference>
<evidence type="ECO:0000313" key="3">
    <source>
        <dbReference type="Proteomes" id="UP000321129"/>
    </source>
</evidence>
<evidence type="ECO:0000313" key="2">
    <source>
        <dbReference type="EMBL" id="TXC67787.1"/>
    </source>
</evidence>
<feature type="domain" description="Glycosyltransferase subfamily 4-like N-terminal" evidence="1">
    <location>
        <begin position="14"/>
        <end position="170"/>
    </location>
</feature>
<dbReference type="EMBL" id="VOPY01000004">
    <property type="protein sequence ID" value="TXC67787.1"/>
    <property type="molecule type" value="Genomic_DNA"/>
</dbReference>
<keyword evidence="3" id="KW-1185">Reference proteome</keyword>
<keyword evidence="2" id="KW-0808">Transferase</keyword>
<proteinExistence type="predicted"/>
<accession>A0A5C6U4I1</accession>
<evidence type="ECO:0000259" key="1">
    <source>
        <dbReference type="Pfam" id="PF13579"/>
    </source>
</evidence>
<dbReference type="Pfam" id="PF13579">
    <property type="entry name" value="Glyco_trans_4_4"/>
    <property type="match status" value="1"/>
</dbReference>
<reference evidence="2 3" key="1">
    <citation type="submission" date="2019-08" db="EMBL/GenBank/DDBJ databases">
        <title>Sphingorhabdus soil sp. nov., isolated from arctic soil.</title>
        <authorList>
            <person name="Liu Y."/>
        </authorList>
    </citation>
    <scope>NUCLEOTIDE SEQUENCE [LARGE SCALE GENOMIC DNA]</scope>
    <source>
        <strain evidence="2 3">D-2Q-5-6</strain>
    </source>
</reference>